<dbReference type="PANTHER" id="PTHR11579">
    <property type="entry name" value="PROTEIN-L-ISOASPARTATE O-METHYLTRANSFERASE"/>
    <property type="match status" value="1"/>
</dbReference>
<proteinExistence type="inferred from homology"/>
<dbReference type="RefSeq" id="WP_176277916.1">
    <property type="nucleotide sequence ID" value="NZ_JABWMH010000001.1"/>
</dbReference>
<dbReference type="SUPFAM" id="SSF53335">
    <property type="entry name" value="S-adenosyl-L-methionine-dependent methyltransferases"/>
    <property type="match status" value="1"/>
</dbReference>
<sequence>MGQENFKQMRKAMVVSQLRTTDVSDPRVIAAMSHIARENFVPAAQRSFAYADRGVQIGEGRALNPPLTTGRLLNVAHVTKDDNVLLIGAATGYTAAVLAQLGGSVTAVEANAKLAAAAQKNLADVTGVKIETGEHAAGWAKSAPYSVIVVDGLVEEIPQSLVDQLAPDGRIVAAVMNDGVSRLALGRTAGNNVGYQYFADCGACPLPGFEKTKSFNF</sequence>
<name>A0ABX2MY51_9SPHN</name>
<protein>
    <recommendedName>
        <fullName evidence="2">Protein-L-isoaspartate O-methyltransferase</fullName>
    </recommendedName>
    <alternativeName>
        <fullName evidence="3">Protein L-isoaspartyl methyltransferase</fullName>
    </alternativeName>
</protein>
<evidence type="ECO:0000256" key="3">
    <source>
        <dbReference type="ARBA" id="ARBA00030757"/>
    </source>
</evidence>
<evidence type="ECO:0000313" key="4">
    <source>
        <dbReference type="EMBL" id="NVD26338.1"/>
    </source>
</evidence>
<comment type="caution">
    <text evidence="4">The sequence shown here is derived from an EMBL/GenBank/DDBJ whole genome shotgun (WGS) entry which is preliminary data.</text>
</comment>
<dbReference type="Proteomes" id="UP000652427">
    <property type="component" value="Unassembled WGS sequence"/>
</dbReference>
<evidence type="ECO:0000256" key="2">
    <source>
        <dbReference type="ARBA" id="ARBA00013346"/>
    </source>
</evidence>
<keyword evidence="5" id="KW-1185">Reference proteome</keyword>
<gene>
    <name evidence="4" type="ORF">HUO14_00300</name>
</gene>
<accession>A0ABX2MY51</accession>
<dbReference type="PANTHER" id="PTHR11579:SF18">
    <property type="entry name" value="PROTEIN-L-ISOASPARTATE O-METHYLTRANSFERASE"/>
    <property type="match status" value="1"/>
</dbReference>
<dbReference type="EMBL" id="JABWMH010000001">
    <property type="protein sequence ID" value="NVD26338.1"/>
    <property type="molecule type" value="Genomic_DNA"/>
</dbReference>
<dbReference type="Gene3D" id="3.40.50.150">
    <property type="entry name" value="Vaccinia Virus protein VP39"/>
    <property type="match status" value="1"/>
</dbReference>
<dbReference type="Pfam" id="PF01135">
    <property type="entry name" value="PCMT"/>
    <property type="match status" value="1"/>
</dbReference>
<dbReference type="InterPro" id="IPR029063">
    <property type="entry name" value="SAM-dependent_MTases_sf"/>
</dbReference>
<organism evidence="4 5">
    <name type="scientific">Parasphingorhabdus flavimaris</name>
    <dbReference type="NCBI Taxonomy" id="266812"/>
    <lineage>
        <taxon>Bacteria</taxon>
        <taxon>Pseudomonadati</taxon>
        <taxon>Pseudomonadota</taxon>
        <taxon>Alphaproteobacteria</taxon>
        <taxon>Sphingomonadales</taxon>
        <taxon>Sphingomonadaceae</taxon>
        <taxon>Parasphingorhabdus</taxon>
    </lineage>
</organism>
<evidence type="ECO:0000313" key="5">
    <source>
        <dbReference type="Proteomes" id="UP000652427"/>
    </source>
</evidence>
<dbReference type="InterPro" id="IPR000682">
    <property type="entry name" value="PCMT"/>
</dbReference>
<evidence type="ECO:0000256" key="1">
    <source>
        <dbReference type="ARBA" id="ARBA00005369"/>
    </source>
</evidence>
<reference evidence="4 5" key="1">
    <citation type="submission" date="2020-06" db="EMBL/GenBank/DDBJ databases">
        <authorList>
            <person name="Kim S.-J."/>
            <person name="Park S.-J."/>
        </authorList>
    </citation>
    <scope>NUCLEOTIDE SEQUENCE [LARGE SCALE GENOMIC DNA]</scope>
    <source>
        <strain evidence="4 5">SW-151</strain>
    </source>
</reference>
<comment type="similarity">
    <text evidence="1">Belongs to the methyltransferase superfamily. L-isoaspartyl/D-aspartyl protein methyltransferase family.</text>
</comment>